<organism evidence="8 9">
    <name type="scientific">Halapricum desulfuricans</name>
    <dbReference type="NCBI Taxonomy" id="2841257"/>
    <lineage>
        <taxon>Archaea</taxon>
        <taxon>Methanobacteriati</taxon>
        <taxon>Methanobacteriota</taxon>
        <taxon>Stenosarchaea group</taxon>
        <taxon>Halobacteria</taxon>
        <taxon>Halobacteriales</taxon>
        <taxon>Haloarculaceae</taxon>
        <taxon>Halapricum</taxon>
    </lineage>
</organism>
<reference evidence="8" key="1">
    <citation type="submission" date="2020-11" db="EMBL/GenBank/DDBJ databases">
        <title>Carbohydrate-dependent, anaerobic sulfur respiration: A novel catabolism in halophilic archaea.</title>
        <authorList>
            <person name="Sorokin D.Y."/>
            <person name="Messina E."/>
            <person name="Smedile F."/>
            <person name="La Cono V."/>
            <person name="Hallsworth J.E."/>
            <person name="Yakimov M.M."/>
        </authorList>
    </citation>
    <scope>NUCLEOTIDE SEQUENCE</scope>
    <source>
        <strain evidence="8">HSR12-1</strain>
    </source>
</reference>
<dbReference type="GO" id="GO:0000976">
    <property type="term" value="F:transcription cis-regulatory region binding"/>
    <property type="evidence" value="ECO:0007669"/>
    <property type="project" value="TreeGrafter"/>
</dbReference>
<dbReference type="EMBL" id="CP064787">
    <property type="protein sequence ID" value="QSG04926.1"/>
    <property type="molecule type" value="Genomic_DNA"/>
</dbReference>
<dbReference type="PANTHER" id="PTHR48111:SF1">
    <property type="entry name" value="TWO-COMPONENT RESPONSE REGULATOR ORR33"/>
    <property type="match status" value="1"/>
</dbReference>
<evidence type="ECO:0000256" key="3">
    <source>
        <dbReference type="ARBA" id="ARBA00023015"/>
    </source>
</evidence>
<dbReference type="Gene3D" id="3.40.50.2300">
    <property type="match status" value="1"/>
</dbReference>
<evidence type="ECO:0000259" key="7">
    <source>
        <dbReference type="PROSITE" id="PS50110"/>
    </source>
</evidence>
<proteinExistence type="predicted"/>
<dbReference type="SUPFAM" id="SSF52172">
    <property type="entry name" value="CheY-like"/>
    <property type="match status" value="1"/>
</dbReference>
<evidence type="ECO:0000256" key="1">
    <source>
        <dbReference type="ARBA" id="ARBA00022553"/>
    </source>
</evidence>
<dbReference type="CDD" id="cd17574">
    <property type="entry name" value="REC_OmpR"/>
    <property type="match status" value="1"/>
</dbReference>
<dbReference type="GeneID" id="68854215"/>
<dbReference type="GO" id="GO:0032993">
    <property type="term" value="C:protein-DNA complex"/>
    <property type="evidence" value="ECO:0007669"/>
    <property type="project" value="TreeGrafter"/>
</dbReference>
<evidence type="ECO:0000256" key="2">
    <source>
        <dbReference type="ARBA" id="ARBA00023012"/>
    </source>
</evidence>
<evidence type="ECO:0000256" key="6">
    <source>
        <dbReference type="PROSITE-ProRule" id="PRU00169"/>
    </source>
</evidence>
<evidence type="ECO:0000256" key="5">
    <source>
        <dbReference type="ARBA" id="ARBA00023163"/>
    </source>
</evidence>
<keyword evidence="3" id="KW-0805">Transcription regulation</keyword>
<dbReference type="InterPro" id="IPR011006">
    <property type="entry name" value="CheY-like_superfamily"/>
</dbReference>
<dbReference type="GO" id="GO:0000156">
    <property type="term" value="F:phosphorelay response regulator activity"/>
    <property type="evidence" value="ECO:0007669"/>
    <property type="project" value="TreeGrafter"/>
</dbReference>
<keyword evidence="4" id="KW-0238">DNA-binding</keyword>
<evidence type="ECO:0000313" key="8">
    <source>
        <dbReference type="EMBL" id="QSG04926.1"/>
    </source>
</evidence>
<gene>
    <name evidence="8" type="primary">ompR</name>
    <name evidence="8" type="ORF">HSR121_0571</name>
</gene>
<evidence type="ECO:0000313" key="9">
    <source>
        <dbReference type="Proteomes" id="UP000663525"/>
    </source>
</evidence>
<dbReference type="GO" id="GO:0006355">
    <property type="term" value="P:regulation of DNA-templated transcription"/>
    <property type="evidence" value="ECO:0007669"/>
    <property type="project" value="TreeGrafter"/>
</dbReference>
<sequence length="124" mass="13863">MTSVLVVDDDETIRQLVTHRLEASGYEVRACKDGREAADLLDGECDPDLVVLDVMMPRLNGTRLARMVRNGELSVRPDLPIVMLTSRGREEHVLEGFEAGVDDYISKPFRSSELLARISRHIGV</sequence>
<dbReference type="GO" id="GO:0005829">
    <property type="term" value="C:cytosol"/>
    <property type="evidence" value="ECO:0007669"/>
    <property type="project" value="TreeGrafter"/>
</dbReference>
<protein>
    <submittedName>
        <fullName evidence="8">REC domain</fullName>
    </submittedName>
</protein>
<evidence type="ECO:0000256" key="4">
    <source>
        <dbReference type="ARBA" id="ARBA00023125"/>
    </source>
</evidence>
<dbReference type="InterPro" id="IPR039420">
    <property type="entry name" value="WalR-like"/>
</dbReference>
<dbReference type="Proteomes" id="UP000663525">
    <property type="component" value="Chromosome"/>
</dbReference>
<dbReference type="Pfam" id="PF00072">
    <property type="entry name" value="Response_reg"/>
    <property type="match status" value="1"/>
</dbReference>
<feature type="modified residue" description="4-aspartylphosphate" evidence="6">
    <location>
        <position position="53"/>
    </location>
</feature>
<dbReference type="RefSeq" id="WP_229114410.1">
    <property type="nucleotide sequence ID" value="NZ_CP064787.1"/>
</dbReference>
<keyword evidence="2" id="KW-0902">Two-component regulatory system</keyword>
<keyword evidence="5" id="KW-0804">Transcription</keyword>
<name>A0A897N3P1_9EURY</name>
<dbReference type="InterPro" id="IPR001789">
    <property type="entry name" value="Sig_transdc_resp-reg_receiver"/>
</dbReference>
<dbReference type="PROSITE" id="PS50110">
    <property type="entry name" value="RESPONSE_REGULATORY"/>
    <property type="match status" value="1"/>
</dbReference>
<dbReference type="SMART" id="SM00448">
    <property type="entry name" value="REC"/>
    <property type="match status" value="1"/>
</dbReference>
<keyword evidence="1 6" id="KW-0597">Phosphoprotein</keyword>
<dbReference type="PANTHER" id="PTHR48111">
    <property type="entry name" value="REGULATOR OF RPOS"/>
    <property type="match status" value="1"/>
</dbReference>
<dbReference type="AlphaFoldDB" id="A0A897N3P1"/>
<accession>A0A897N3P1</accession>
<feature type="domain" description="Response regulatory" evidence="7">
    <location>
        <begin position="3"/>
        <end position="122"/>
    </location>
</feature>